<gene>
    <name evidence="3" type="ORF">O181_035465</name>
</gene>
<evidence type="ECO:0000313" key="3">
    <source>
        <dbReference type="EMBL" id="MBW0495750.1"/>
    </source>
</evidence>
<dbReference type="EMBL" id="AVOT02013270">
    <property type="protein sequence ID" value="MBW0495750.1"/>
    <property type="molecule type" value="Genomic_DNA"/>
</dbReference>
<accession>A0A9Q3D4T6</accession>
<evidence type="ECO:0000313" key="4">
    <source>
        <dbReference type="Proteomes" id="UP000765509"/>
    </source>
</evidence>
<evidence type="ECO:0000256" key="1">
    <source>
        <dbReference type="SAM" id="MobiDB-lite"/>
    </source>
</evidence>
<feature type="region of interest" description="Disordered" evidence="1">
    <location>
        <begin position="185"/>
        <end position="208"/>
    </location>
</feature>
<name>A0A9Q3D4T6_9BASI</name>
<proteinExistence type="predicted"/>
<reference evidence="3" key="1">
    <citation type="submission" date="2021-03" db="EMBL/GenBank/DDBJ databases">
        <title>Draft genome sequence of rust myrtle Austropuccinia psidii MF-1, a brazilian biotype.</title>
        <authorList>
            <person name="Quecine M.C."/>
            <person name="Pachon D.M.R."/>
            <person name="Bonatelli M.L."/>
            <person name="Correr F.H."/>
            <person name="Franceschini L.M."/>
            <person name="Leite T.F."/>
            <person name="Margarido G.R.A."/>
            <person name="Almeida C.A."/>
            <person name="Ferrarezi J.A."/>
            <person name="Labate C.A."/>
        </authorList>
    </citation>
    <scope>NUCLEOTIDE SEQUENCE</scope>
    <source>
        <strain evidence="3">MF-1</strain>
    </source>
</reference>
<protein>
    <submittedName>
        <fullName evidence="3">Uncharacterized protein</fullName>
    </submittedName>
</protein>
<evidence type="ECO:0000256" key="2">
    <source>
        <dbReference type="SAM" id="SignalP"/>
    </source>
</evidence>
<sequence>MMVTRQLRFLILLVLSVWPREKISSKISIQNLQNVISALLGRSHVVVLGQQIPTSRDICGVKKMGLLGKHPVFEGPTPDGTSGYSNLTGSRQRNVARWTNVGGPIPVGGRPIYSRSAVPISRINTEGVVKPIRQISNSPPDLDAEGSDELDGEEVEFVNNPVGHQSSASPSQPPSTRFQSRLIASTPRNFQPTLATIPASLPSIPGLP</sequence>
<keyword evidence="4" id="KW-1185">Reference proteome</keyword>
<keyword evidence="2" id="KW-0732">Signal</keyword>
<feature type="region of interest" description="Disordered" evidence="1">
    <location>
        <begin position="160"/>
        <end position="179"/>
    </location>
</feature>
<comment type="caution">
    <text evidence="3">The sequence shown here is derived from an EMBL/GenBank/DDBJ whole genome shotgun (WGS) entry which is preliminary data.</text>
</comment>
<dbReference type="AlphaFoldDB" id="A0A9Q3D4T6"/>
<feature type="signal peptide" evidence="2">
    <location>
        <begin position="1"/>
        <end position="24"/>
    </location>
</feature>
<feature type="compositionally biased region" description="Polar residues" evidence="1">
    <location>
        <begin position="185"/>
        <end position="194"/>
    </location>
</feature>
<organism evidence="3 4">
    <name type="scientific">Austropuccinia psidii MF-1</name>
    <dbReference type="NCBI Taxonomy" id="1389203"/>
    <lineage>
        <taxon>Eukaryota</taxon>
        <taxon>Fungi</taxon>
        <taxon>Dikarya</taxon>
        <taxon>Basidiomycota</taxon>
        <taxon>Pucciniomycotina</taxon>
        <taxon>Pucciniomycetes</taxon>
        <taxon>Pucciniales</taxon>
        <taxon>Sphaerophragmiaceae</taxon>
        <taxon>Austropuccinia</taxon>
    </lineage>
</organism>
<dbReference type="Proteomes" id="UP000765509">
    <property type="component" value="Unassembled WGS sequence"/>
</dbReference>
<feature type="chain" id="PRO_5040426507" evidence="2">
    <location>
        <begin position="25"/>
        <end position="208"/>
    </location>
</feature>